<keyword evidence="8" id="KW-1185">Reference proteome</keyword>
<dbReference type="Gene3D" id="1.25.40.330">
    <property type="entry name" value="Adenylate cyclase-associated CAP, N-terminal domain"/>
    <property type="match status" value="1"/>
</dbReference>
<dbReference type="InterPro" id="IPR006599">
    <property type="entry name" value="CARP_motif"/>
</dbReference>
<dbReference type="SUPFAM" id="SSF69340">
    <property type="entry name" value="C-terminal domain of adenylylcyclase associated protein"/>
    <property type="match status" value="1"/>
</dbReference>
<evidence type="ECO:0000256" key="3">
    <source>
        <dbReference type="ARBA" id="ARBA00072052"/>
    </source>
</evidence>
<dbReference type="PROSITE" id="PS51329">
    <property type="entry name" value="C_CAP_COFACTOR_C"/>
    <property type="match status" value="1"/>
</dbReference>
<reference evidence="7 8" key="1">
    <citation type="submission" date="2019-07" db="EMBL/GenBank/DDBJ databases">
        <title>Finished genome of Venturia effusa.</title>
        <authorList>
            <person name="Young C.A."/>
            <person name="Cox M.P."/>
            <person name="Ganley A.R.D."/>
            <person name="David W.J."/>
        </authorList>
    </citation>
    <scope>NUCLEOTIDE SEQUENCE [LARGE SCALE GENOMIC DNA]</scope>
    <source>
        <strain evidence="8">albino</strain>
    </source>
</reference>
<accession>A0A517L4T9</accession>
<feature type="compositionally biased region" description="Basic and acidic residues" evidence="5">
    <location>
        <begin position="418"/>
        <end position="435"/>
    </location>
</feature>
<evidence type="ECO:0000313" key="8">
    <source>
        <dbReference type="Proteomes" id="UP000316270"/>
    </source>
</evidence>
<proteinExistence type="inferred from homology"/>
<dbReference type="InterPro" id="IPR013912">
    <property type="entry name" value="Adenylate_cyclase-assoc_CAP_C"/>
</dbReference>
<evidence type="ECO:0000256" key="1">
    <source>
        <dbReference type="ARBA" id="ARBA00007659"/>
    </source>
</evidence>
<evidence type="ECO:0000256" key="5">
    <source>
        <dbReference type="SAM" id="MobiDB-lite"/>
    </source>
</evidence>
<feature type="domain" description="C-CAP/cofactor C-like" evidence="6">
    <location>
        <begin position="428"/>
        <end position="566"/>
    </location>
</feature>
<dbReference type="Gene3D" id="2.160.20.70">
    <property type="match status" value="1"/>
</dbReference>
<evidence type="ECO:0000313" key="7">
    <source>
        <dbReference type="EMBL" id="QDS70631.1"/>
    </source>
</evidence>
<dbReference type="GO" id="GO:0003779">
    <property type="term" value="F:actin binding"/>
    <property type="evidence" value="ECO:0007669"/>
    <property type="project" value="InterPro"/>
</dbReference>
<dbReference type="Proteomes" id="UP000316270">
    <property type="component" value="Chromosome 5"/>
</dbReference>
<dbReference type="GO" id="GO:0019933">
    <property type="term" value="P:cAMP-mediated signaling"/>
    <property type="evidence" value="ECO:0007669"/>
    <property type="project" value="TreeGrafter"/>
</dbReference>
<dbReference type="GO" id="GO:0008179">
    <property type="term" value="F:adenylate cyclase binding"/>
    <property type="evidence" value="ECO:0007669"/>
    <property type="project" value="TreeGrafter"/>
</dbReference>
<dbReference type="InterPro" id="IPR001837">
    <property type="entry name" value="Adenylate_cyclase-assoc_CAP"/>
</dbReference>
<dbReference type="SMART" id="SM00673">
    <property type="entry name" value="CARP"/>
    <property type="match status" value="2"/>
</dbReference>
<comment type="function">
    <text evidence="2">The N-terminal domain binds to adenylyl cyclase, thereby enabling adenylyl cyclase to be activated by upstream regulatory signals, such as Ras. The C-terminal domain is required for normal cellular morphology and growth control.</text>
</comment>
<dbReference type="InterPro" id="IPR036223">
    <property type="entry name" value="CAP_C_sf"/>
</dbReference>
<feature type="compositionally biased region" description="Low complexity" evidence="5">
    <location>
        <begin position="297"/>
        <end position="321"/>
    </location>
</feature>
<comment type="similarity">
    <text evidence="1 4">Belongs to the CAP family.</text>
</comment>
<protein>
    <recommendedName>
        <fullName evidence="3 4">Adenylyl cyclase-associated protein</fullName>
    </recommendedName>
</protein>
<feature type="compositionally biased region" description="Low complexity" evidence="5">
    <location>
        <begin position="391"/>
        <end position="410"/>
    </location>
</feature>
<evidence type="ECO:0000256" key="2">
    <source>
        <dbReference type="ARBA" id="ARBA00054756"/>
    </source>
</evidence>
<dbReference type="PANTHER" id="PTHR10652:SF0">
    <property type="entry name" value="ADENYLYL CYCLASE-ASSOCIATED PROTEIN"/>
    <property type="match status" value="1"/>
</dbReference>
<dbReference type="FunFam" id="1.25.40.330:FF:000001">
    <property type="entry name" value="Adenylyl cyclase-associated protein"/>
    <property type="match status" value="1"/>
</dbReference>
<dbReference type="PANTHER" id="PTHR10652">
    <property type="entry name" value="ADENYLYL CYCLASE-ASSOCIATED PROTEIN"/>
    <property type="match status" value="1"/>
</dbReference>
<feature type="compositionally biased region" description="Pro residues" evidence="5">
    <location>
        <begin position="322"/>
        <end position="351"/>
    </location>
</feature>
<sequence>MATFWLDNSTLDSSTAHEYKRAAPCAQDTSSLLTRIIYRLEAATSRLEDIAASTVGLEVPQEPNGAPSPSAAVLPAQAKAAPPVPPKEELPSSIVDFDTLIYGDVKAYHTLSTADSIGGVLGEQVCIIDTTPSHLLTLLQAEAFMKAFKAQRQFLRVTTKAKKPDLASPAYMDTLKGLQKYMTQVDDIRQGNRASPFKDHLAMVADGVGALAWVTIEPKPQDYVAELFGGAQLYGNKVLKEYKDKDEAHVEWVKSFYKLMRSLVSYIKEHHQKGIQWNPEGVDAGQALRDVRAAELASRTSSTSTAASTSTAGTAVAATSSAPPPPPLPGMGGSAPPPPPPPPGGIPPPKPKAAATDMGAVFADLQKGENVTSGLKKVDPSMMTHKNPSLRSSSIVPERSDSSSSIRGHSPAPPGKKPKPESLRTKKPPKKELDGNKWIIENFDSPSSPLEIEAEINQSILITKCKGLTLRIKGKGNAISIDNSPKTSLIVDSLVSSVDVIKCPSFAVQILEKVPTILLDQVDGAQVYLSKESLATEVFTSKCSSVNINLPPVSDEDDYKEEPIPEQFRSYVKDGKLYTEIVEHSG</sequence>
<dbReference type="OrthoDB" id="77251at2759"/>
<feature type="region of interest" description="Disordered" evidence="5">
    <location>
        <begin position="296"/>
        <end position="435"/>
    </location>
</feature>
<dbReference type="InterPro" id="IPR013992">
    <property type="entry name" value="Adenylate_cyclase-assoc_CAP_N"/>
</dbReference>
<dbReference type="Pfam" id="PF01213">
    <property type="entry name" value="CAP_N-CM"/>
    <property type="match status" value="1"/>
</dbReference>
<dbReference type="GO" id="GO:0007015">
    <property type="term" value="P:actin filament organization"/>
    <property type="evidence" value="ECO:0007669"/>
    <property type="project" value="TreeGrafter"/>
</dbReference>
<dbReference type="InterPro" id="IPR053950">
    <property type="entry name" value="CAP_N"/>
</dbReference>
<dbReference type="InterPro" id="IPR018106">
    <property type="entry name" value="CAP_CS_N"/>
</dbReference>
<dbReference type="InterPro" id="IPR017901">
    <property type="entry name" value="C-CAP_CF_C-like"/>
</dbReference>
<gene>
    <name evidence="7" type="ORF">FKW77_000735</name>
</gene>
<dbReference type="InterPro" id="IPR036222">
    <property type="entry name" value="CAP_N_sf"/>
</dbReference>
<dbReference type="STRING" id="50376.A0A517L4T9"/>
<name>A0A517L4T9_9PEZI</name>
<dbReference type="Pfam" id="PF08603">
    <property type="entry name" value="CAP_C"/>
    <property type="match status" value="1"/>
</dbReference>
<dbReference type="PROSITE" id="PS01088">
    <property type="entry name" value="CAP_1"/>
    <property type="match status" value="1"/>
</dbReference>
<dbReference type="Pfam" id="PF21938">
    <property type="entry name" value="CAP_N"/>
    <property type="match status" value="1"/>
</dbReference>
<evidence type="ECO:0000259" key="6">
    <source>
        <dbReference type="PROSITE" id="PS51329"/>
    </source>
</evidence>
<dbReference type="EMBL" id="CP042189">
    <property type="protein sequence ID" value="QDS70631.1"/>
    <property type="molecule type" value="Genomic_DNA"/>
</dbReference>
<dbReference type="GO" id="GO:0005737">
    <property type="term" value="C:cytoplasm"/>
    <property type="evidence" value="ECO:0007669"/>
    <property type="project" value="TreeGrafter"/>
</dbReference>
<dbReference type="InterPro" id="IPR016098">
    <property type="entry name" value="CAP/MinC_C"/>
</dbReference>
<evidence type="ECO:0000256" key="4">
    <source>
        <dbReference type="RuleBase" id="RU000647"/>
    </source>
</evidence>
<dbReference type="SUPFAM" id="SSF101278">
    <property type="entry name" value="N-terminal domain of adenylylcyclase associated protein, CAP"/>
    <property type="match status" value="1"/>
</dbReference>
<dbReference type="AlphaFoldDB" id="A0A517L4T9"/>
<organism evidence="7 8">
    <name type="scientific">Venturia effusa</name>
    <dbReference type="NCBI Taxonomy" id="50376"/>
    <lineage>
        <taxon>Eukaryota</taxon>
        <taxon>Fungi</taxon>
        <taxon>Dikarya</taxon>
        <taxon>Ascomycota</taxon>
        <taxon>Pezizomycotina</taxon>
        <taxon>Dothideomycetes</taxon>
        <taxon>Pleosporomycetidae</taxon>
        <taxon>Venturiales</taxon>
        <taxon>Venturiaceae</taxon>
        <taxon>Venturia</taxon>
    </lineage>
</organism>
<dbReference type="FunFam" id="2.160.20.70:FF:000008">
    <property type="entry name" value="Adenylyl cyclase-associated protein"/>
    <property type="match status" value="1"/>
</dbReference>